<accession>A0ABM1MA31</accession>
<sequence>MFTQKIYVFSLLLLAFTINVEGSKLKVSIYYEGLCSDSITFLNNQVLPAYAIIGEYVDLDLIPYGKASQQLVNGVWYFQCQHGRQECYSNIIQACALNMGYQQWPTFKFVNCVMGKRMQSSMQQCSDYSGLNWDAIKSCASSANGQQILARYGQRTHMLQPRLSFVPTTVFDDVYDRSVQENSLMDFLGTVCSRLETKPSGCTVLRGRSAYYWWM</sequence>
<evidence type="ECO:0000313" key="7">
    <source>
        <dbReference type="Proteomes" id="UP000695000"/>
    </source>
</evidence>
<dbReference type="PANTHER" id="PTHR13234:SF8">
    <property type="entry name" value="GAMMA-INTERFERON-INDUCIBLE LYSOSOMAL THIOL REDUCTASE"/>
    <property type="match status" value="1"/>
</dbReference>
<feature type="chain" id="PRO_5045592338" evidence="6">
    <location>
        <begin position="23"/>
        <end position="215"/>
    </location>
</feature>
<comment type="similarity">
    <text evidence="2">Belongs to the GILT family.</text>
</comment>
<name>A0ABM1MA31_NICVS</name>
<evidence type="ECO:0000256" key="1">
    <source>
        <dbReference type="ARBA" id="ARBA00004613"/>
    </source>
</evidence>
<gene>
    <name evidence="8" type="primary">LOC108558886</name>
</gene>
<dbReference type="InterPro" id="IPR004911">
    <property type="entry name" value="Interferon-induced_GILT"/>
</dbReference>
<keyword evidence="5" id="KW-0325">Glycoprotein</keyword>
<keyword evidence="4 6" id="KW-0732">Signal</keyword>
<dbReference type="GeneID" id="108558886"/>
<evidence type="ECO:0000256" key="5">
    <source>
        <dbReference type="ARBA" id="ARBA00023180"/>
    </source>
</evidence>
<reference evidence="8" key="1">
    <citation type="submission" date="2025-08" db="UniProtKB">
        <authorList>
            <consortium name="RefSeq"/>
        </authorList>
    </citation>
    <scope>IDENTIFICATION</scope>
    <source>
        <tissue evidence="8">Whole Larva</tissue>
    </source>
</reference>
<evidence type="ECO:0000256" key="3">
    <source>
        <dbReference type="ARBA" id="ARBA00022525"/>
    </source>
</evidence>
<evidence type="ECO:0000256" key="2">
    <source>
        <dbReference type="ARBA" id="ARBA00005679"/>
    </source>
</evidence>
<protein>
    <submittedName>
        <fullName evidence="8">Gamma-interferon-inducible lysosomal thiol reductase-like</fullName>
    </submittedName>
</protein>
<dbReference type="Proteomes" id="UP000695000">
    <property type="component" value="Unplaced"/>
</dbReference>
<dbReference type="Pfam" id="PF03227">
    <property type="entry name" value="GILT"/>
    <property type="match status" value="1"/>
</dbReference>
<evidence type="ECO:0000256" key="4">
    <source>
        <dbReference type="ARBA" id="ARBA00022729"/>
    </source>
</evidence>
<keyword evidence="3" id="KW-0964">Secreted</keyword>
<comment type="subcellular location">
    <subcellularLocation>
        <location evidence="1">Secreted</location>
    </subcellularLocation>
</comment>
<dbReference type="RefSeq" id="XP_017771431.1">
    <property type="nucleotide sequence ID" value="XM_017915942.1"/>
</dbReference>
<evidence type="ECO:0000313" key="8">
    <source>
        <dbReference type="RefSeq" id="XP_017771431.1"/>
    </source>
</evidence>
<organism evidence="7 8">
    <name type="scientific">Nicrophorus vespilloides</name>
    <name type="common">Boreal carrion beetle</name>
    <dbReference type="NCBI Taxonomy" id="110193"/>
    <lineage>
        <taxon>Eukaryota</taxon>
        <taxon>Metazoa</taxon>
        <taxon>Ecdysozoa</taxon>
        <taxon>Arthropoda</taxon>
        <taxon>Hexapoda</taxon>
        <taxon>Insecta</taxon>
        <taxon>Pterygota</taxon>
        <taxon>Neoptera</taxon>
        <taxon>Endopterygota</taxon>
        <taxon>Coleoptera</taxon>
        <taxon>Polyphaga</taxon>
        <taxon>Staphyliniformia</taxon>
        <taxon>Silphidae</taxon>
        <taxon>Nicrophorinae</taxon>
        <taxon>Nicrophorus</taxon>
    </lineage>
</organism>
<evidence type="ECO:0000256" key="6">
    <source>
        <dbReference type="SAM" id="SignalP"/>
    </source>
</evidence>
<dbReference type="PANTHER" id="PTHR13234">
    <property type="entry name" value="GAMMA-INTERFERON INDUCIBLE LYSOSOMAL THIOL REDUCTASE GILT"/>
    <property type="match status" value="1"/>
</dbReference>
<proteinExistence type="inferred from homology"/>
<keyword evidence="7" id="KW-1185">Reference proteome</keyword>
<feature type="signal peptide" evidence="6">
    <location>
        <begin position="1"/>
        <end position="22"/>
    </location>
</feature>